<organism evidence="2 3">
    <name type="scientific">Trifolium pratense</name>
    <name type="common">Red clover</name>
    <dbReference type="NCBI Taxonomy" id="57577"/>
    <lineage>
        <taxon>Eukaryota</taxon>
        <taxon>Viridiplantae</taxon>
        <taxon>Streptophyta</taxon>
        <taxon>Embryophyta</taxon>
        <taxon>Tracheophyta</taxon>
        <taxon>Spermatophyta</taxon>
        <taxon>Magnoliopsida</taxon>
        <taxon>eudicotyledons</taxon>
        <taxon>Gunneridae</taxon>
        <taxon>Pentapetalae</taxon>
        <taxon>rosids</taxon>
        <taxon>fabids</taxon>
        <taxon>Fabales</taxon>
        <taxon>Fabaceae</taxon>
        <taxon>Papilionoideae</taxon>
        <taxon>50 kb inversion clade</taxon>
        <taxon>NPAAA clade</taxon>
        <taxon>Hologalegina</taxon>
        <taxon>IRL clade</taxon>
        <taxon>Trifolieae</taxon>
        <taxon>Trifolium</taxon>
    </lineage>
</organism>
<dbReference type="EMBL" id="ASHM01011006">
    <property type="protein sequence ID" value="PNX92898.1"/>
    <property type="molecule type" value="Genomic_DNA"/>
</dbReference>
<reference evidence="2 3" key="1">
    <citation type="journal article" date="2014" name="Am. J. Bot.">
        <title>Genome assembly and annotation for red clover (Trifolium pratense; Fabaceae).</title>
        <authorList>
            <person name="Istvanek J."/>
            <person name="Jaros M."/>
            <person name="Krenek A."/>
            <person name="Repkova J."/>
        </authorList>
    </citation>
    <scope>NUCLEOTIDE SEQUENCE [LARGE SCALE GENOMIC DNA]</scope>
    <source>
        <strain evidence="3">cv. Tatra</strain>
        <tissue evidence="2">Young leaves</tissue>
    </source>
</reference>
<dbReference type="PANTHER" id="PTHR34208">
    <property type="entry name" value="S-ADENOSYL-L-METHIONINE-DEPENDENT METHYLTRANSFERASE-RELATED"/>
    <property type="match status" value="1"/>
</dbReference>
<dbReference type="Proteomes" id="UP000236291">
    <property type="component" value="Unassembled WGS sequence"/>
</dbReference>
<evidence type="ECO:0000313" key="2">
    <source>
        <dbReference type="EMBL" id="PNX92898.1"/>
    </source>
</evidence>
<keyword evidence="1" id="KW-1133">Transmembrane helix</keyword>
<sequence>MSRRPVNPSRRIGDGGSLPFVASIQSKSQNSPLLSIGLVILGAILLIGYCYSNSGGASNDIKDLSKLEGGSSCTSEVLQALPILKKAYGDSMRKVLHVGPDSCSVVSSLYEEDDTEAWGIEPYELDDVSAKCKSLVRKGIVRVADLKFSLPYRAKSFPLVIVSDALDYLSPKYLNKTLPELVRVSADGVVIFSGYPGQQRARGGEVAKFGRPAKLRSSSWWIRFFVQTSLEENETAGKKFEQASTKKAYAPACQVFHLKSYS</sequence>
<gene>
    <name evidence="2" type="ORF">L195_g016042</name>
</gene>
<dbReference type="InterPro" id="IPR029063">
    <property type="entry name" value="SAM-dependent_MTases_sf"/>
</dbReference>
<dbReference type="InterPro" id="IPR044689">
    <property type="entry name" value="CGR2/3"/>
</dbReference>
<dbReference type="SUPFAM" id="SSF53335">
    <property type="entry name" value="S-adenosyl-L-methionine-dependent methyltransferases"/>
    <property type="match status" value="1"/>
</dbReference>
<proteinExistence type="predicted"/>
<evidence type="ECO:0000256" key="1">
    <source>
        <dbReference type="SAM" id="Phobius"/>
    </source>
</evidence>
<keyword evidence="1" id="KW-0472">Membrane</keyword>
<feature type="transmembrane region" description="Helical" evidence="1">
    <location>
        <begin position="33"/>
        <end position="52"/>
    </location>
</feature>
<comment type="caution">
    <text evidence="2">The sequence shown here is derived from an EMBL/GenBank/DDBJ whole genome shotgun (WGS) entry which is preliminary data.</text>
</comment>
<dbReference type="Gramene" id="Tp57577_TGAC_v2_mRNA33725">
    <property type="protein sequence ID" value="Tp57577_TGAC_v2_mRNA33725"/>
    <property type="gene ID" value="Tp57577_TGAC_v2_gene32626"/>
</dbReference>
<name>A0A2K3MPZ5_TRIPR</name>
<reference evidence="2 3" key="2">
    <citation type="journal article" date="2017" name="Front. Plant Sci.">
        <title>Gene Classification and Mining of Molecular Markers Useful in Red Clover (Trifolium pratense) Breeding.</title>
        <authorList>
            <person name="Istvanek J."/>
            <person name="Dluhosova J."/>
            <person name="Dluhos P."/>
            <person name="Patkova L."/>
            <person name="Nedelnik J."/>
            <person name="Repkova J."/>
        </authorList>
    </citation>
    <scope>NUCLEOTIDE SEQUENCE [LARGE SCALE GENOMIC DNA]</scope>
    <source>
        <strain evidence="3">cv. Tatra</strain>
        <tissue evidence="2">Young leaves</tissue>
    </source>
</reference>
<dbReference type="OrthoDB" id="745247at2759"/>
<dbReference type="Gene3D" id="3.40.50.150">
    <property type="entry name" value="Vaccinia Virus protein VP39"/>
    <property type="match status" value="1"/>
</dbReference>
<evidence type="ECO:0000313" key="3">
    <source>
        <dbReference type="Proteomes" id="UP000236291"/>
    </source>
</evidence>
<dbReference type="PANTHER" id="PTHR34208:SF5">
    <property type="entry name" value="OS01G0144000 PROTEIN"/>
    <property type="match status" value="1"/>
</dbReference>
<dbReference type="AlphaFoldDB" id="A0A2K3MPZ5"/>
<protein>
    <submittedName>
        <fullName evidence="2">Cotton-golgi related protein</fullName>
    </submittedName>
</protein>
<dbReference type="Gramene" id="Tp57577_TGAC_v2_mRNA33726">
    <property type="protein sequence ID" value="Tp57577_TGAC_v2_mRNA33726"/>
    <property type="gene ID" value="Tp57577_TGAC_v2_gene32626"/>
</dbReference>
<dbReference type="GO" id="GO:0008168">
    <property type="term" value="F:methyltransferase activity"/>
    <property type="evidence" value="ECO:0007669"/>
    <property type="project" value="InterPro"/>
</dbReference>
<accession>A0A2K3MPZ5</accession>
<keyword evidence="1" id="KW-0812">Transmembrane</keyword>
<dbReference type="STRING" id="57577.A0A2K3MPZ5"/>
<dbReference type="GO" id="GO:0045488">
    <property type="term" value="P:pectin metabolic process"/>
    <property type="evidence" value="ECO:0007669"/>
    <property type="project" value="InterPro"/>
</dbReference>